<keyword evidence="6" id="KW-1185">Reference proteome</keyword>
<dbReference type="OMA" id="TRWFESP"/>
<feature type="compositionally biased region" description="Acidic residues" evidence="2">
    <location>
        <begin position="633"/>
        <end position="642"/>
    </location>
</feature>
<reference evidence="5" key="3">
    <citation type="submission" date="2025-09" db="UniProtKB">
        <authorList>
            <consortium name="Ensembl"/>
        </authorList>
    </citation>
    <scope>IDENTIFICATION</scope>
</reference>
<dbReference type="SMART" id="SM00325">
    <property type="entry name" value="RhoGEF"/>
    <property type="match status" value="1"/>
</dbReference>
<feature type="compositionally biased region" description="Basic and acidic residues" evidence="2">
    <location>
        <begin position="492"/>
        <end position="502"/>
    </location>
</feature>
<evidence type="ECO:0000256" key="2">
    <source>
        <dbReference type="SAM" id="MobiDB-lite"/>
    </source>
</evidence>
<feature type="region of interest" description="Disordered" evidence="2">
    <location>
        <begin position="1"/>
        <end position="108"/>
    </location>
</feature>
<dbReference type="PROSITE" id="PS50010">
    <property type="entry name" value="DH_2"/>
    <property type="match status" value="1"/>
</dbReference>
<feature type="compositionally biased region" description="Acidic residues" evidence="2">
    <location>
        <begin position="665"/>
        <end position="675"/>
    </location>
</feature>
<dbReference type="CDD" id="cd13243">
    <property type="entry name" value="PH_PLEKHG1_G2_G3"/>
    <property type="match status" value="1"/>
</dbReference>
<dbReference type="GeneTree" id="ENSGT00940000157723"/>
<feature type="compositionally biased region" description="Basic and acidic residues" evidence="2">
    <location>
        <begin position="579"/>
        <end position="596"/>
    </location>
</feature>
<dbReference type="PROSITE" id="PS50003">
    <property type="entry name" value="PH_DOMAIN"/>
    <property type="match status" value="1"/>
</dbReference>
<dbReference type="STRING" id="244447.ENSCSEP00000003408"/>
<dbReference type="GeneID" id="103381052"/>
<feature type="compositionally biased region" description="Polar residues" evidence="2">
    <location>
        <begin position="11"/>
        <end position="56"/>
    </location>
</feature>
<feature type="compositionally biased region" description="Basic and acidic residues" evidence="2">
    <location>
        <begin position="939"/>
        <end position="958"/>
    </location>
</feature>
<name>A0A3P8UJN4_CYNSE</name>
<dbReference type="RefSeq" id="XP_016889310.1">
    <property type="nucleotide sequence ID" value="XM_017033821.2"/>
</dbReference>
<dbReference type="InterPro" id="IPR055251">
    <property type="entry name" value="SOS1_NGEF_PH"/>
</dbReference>
<dbReference type="InterPro" id="IPR000219">
    <property type="entry name" value="DH_dom"/>
</dbReference>
<dbReference type="Gene3D" id="1.20.900.10">
    <property type="entry name" value="Dbl homology (DH) domain"/>
    <property type="match status" value="1"/>
</dbReference>
<feature type="compositionally biased region" description="Basic and acidic residues" evidence="2">
    <location>
        <begin position="1192"/>
        <end position="1203"/>
    </location>
</feature>
<feature type="domain" description="PH" evidence="3">
    <location>
        <begin position="320"/>
        <end position="418"/>
    </location>
</feature>
<accession>A0A3P8UJN4</accession>
<feature type="region of interest" description="Disordered" evidence="2">
    <location>
        <begin position="1183"/>
        <end position="1210"/>
    </location>
</feature>
<dbReference type="InterPro" id="IPR001849">
    <property type="entry name" value="PH_domain"/>
</dbReference>
<dbReference type="GO" id="GO:0005085">
    <property type="term" value="F:guanyl-nucleotide exchange factor activity"/>
    <property type="evidence" value="ECO:0007669"/>
    <property type="project" value="InterPro"/>
</dbReference>
<evidence type="ECO:0000313" key="6">
    <source>
        <dbReference type="Proteomes" id="UP000265120"/>
    </source>
</evidence>
<feature type="compositionally biased region" description="Polar residues" evidence="2">
    <location>
        <begin position="97"/>
        <end position="108"/>
    </location>
</feature>
<dbReference type="Proteomes" id="UP000265120">
    <property type="component" value="Chromosome 7"/>
</dbReference>
<feature type="region of interest" description="Disordered" evidence="2">
    <location>
        <begin position="455"/>
        <end position="502"/>
    </location>
</feature>
<feature type="compositionally biased region" description="Low complexity" evidence="2">
    <location>
        <begin position="603"/>
        <end position="613"/>
    </location>
</feature>
<sequence>MPEGSIPPSCGDTSGQELRLSTASISSNDSGPSATSSRSSEQRPPSLISTLSSGSGVSRDLAPSPSSLGEPTPDVNPVPVEDGDEEMPCPQSENRKQSPGQQQNSIMVPNHQLTYLDRVVTEIVETERTYVRDLRMIVEDYLAYIIEHSGLLIRPEQVCFLFGNIEDIYEFNSELLQDMDQCHKDPVAIAHCFVTKSEYFEVYTQYCTNYPNSVATLTECMRNQSLAKFFRERQAQLKCSLPLGSFLLKPVQRILKYHLLLQEIAKHFDPQEEEGLEVVQEAIWTMTGVAWYINDMKRKHEHSIRLQEVQSLLLNWKGPDLTTFGELVLEGTFKVHRAKTERTLFLFDRMLLITKHRGEHYVYKAHISCSTLMLIESAKDSLSFSVTHYKHPKQPHTVQAKTVEEKKLWAHHIKRIILENHQAIIPQKAKDAILEMDQMHTNRYHYSPDRLKKEFRRKNRGFRRSEPNRPTPTSQAKVPLKADISYSSPEGPVRDQSGDEESGRIQDLLKDLVQIQEEQVEDPHQIEEQDIDEVLLEDHQVEDFTSSVLASISFWSLRVQIFESSLVTQREGGIISRLDSQHLEEKEEDDKGRSEQESGQVQKTTSESEPTENSEPKSSPKPDVPVTSTSPPECEEMELEENTESRDEEPSAVSDPEPKTQSSEEYSEEDDEEKEPEPSRILPSSVLDRSSAIAEHFSSSRGGVDLDRAQSLSPRSPGWTGRSYRLSTKREDQTSGLDCICSDLSEAFSTAESAVVSPRDDKLSDVNNGLCQRRDSILSKQDKLLINKIKSYYENAENQDASFKLQRRESLTYIPVGLVRSSISRLNSIPKDEPVFTTLQQASIKTTPALTEDATVSGGVLDFSSSTQTDNHPKNNTEDLMFSCQENPPLDEEFRPSSEMIKIWQTMEQEIIGTQRLDTPRIVRGPDLPLSDSNKIPKKTCDPIKEVSDIKSTTKESKSSGVEESSEVLREPVSQVDQLKVAGGSRPEEVSNDKDLDLRMSKVQHLARKYSQKIKTTKSLVRPRKMVLPCVMEEAESSGKQNPSLMHQISVPPSSPEGRASPPILEPSGQTCPRGLLSPPPTKEDFTWPDVRQLRSKYWEHQRPVEQMLERGMRRHSSCLCGPLRSSGDQKEAEKQIQRASSLDLQRCQDQGVKNSYGGFFIAAEALLTEDPDHKIIVMEKIPETESESTEVDIKSEDQEKDNGGYVEIHSPTSREKISIMAVIDRCRIYQDSDEYKLRTNPESVRPQEPDKTAGSPKTWENNETSEKVPEDEQSTDEGPQSIVKNLTEKFQSLR</sequence>
<dbReference type="InterPro" id="IPR043324">
    <property type="entry name" value="PH_PLEKHG1_G2_G3"/>
</dbReference>
<dbReference type="SUPFAM" id="SSF48065">
    <property type="entry name" value="DBL homology domain (DH-domain)"/>
    <property type="match status" value="1"/>
</dbReference>
<feature type="region of interest" description="Disordered" evidence="2">
    <location>
        <begin position="920"/>
        <end position="994"/>
    </location>
</feature>
<feature type="region of interest" description="Disordered" evidence="2">
    <location>
        <begin position="1233"/>
        <end position="1295"/>
    </location>
</feature>
<keyword evidence="1" id="KW-0597">Phosphoprotein</keyword>
<dbReference type="PANTHER" id="PTHR45924">
    <property type="entry name" value="FI17866P1"/>
    <property type="match status" value="1"/>
</dbReference>
<dbReference type="GO" id="GO:0031267">
    <property type="term" value="F:small GTPase binding"/>
    <property type="evidence" value="ECO:0007669"/>
    <property type="project" value="TreeGrafter"/>
</dbReference>
<feature type="compositionally biased region" description="Polar residues" evidence="2">
    <location>
        <begin position="1038"/>
        <end position="1047"/>
    </location>
</feature>
<feature type="region of interest" description="Disordered" evidence="2">
    <location>
        <begin position="578"/>
        <end position="723"/>
    </location>
</feature>
<feature type="domain" description="DH" evidence="4">
    <location>
        <begin position="115"/>
        <end position="296"/>
    </location>
</feature>
<dbReference type="GO" id="GO:0005829">
    <property type="term" value="C:cytosol"/>
    <property type="evidence" value="ECO:0007669"/>
    <property type="project" value="UniProtKB-ARBA"/>
</dbReference>
<dbReference type="OrthoDB" id="1594986at2759"/>
<reference evidence="5 6" key="1">
    <citation type="journal article" date="2014" name="Nat. Genet.">
        <title>Whole-genome sequence of a flatfish provides insights into ZW sex chromosome evolution and adaptation to a benthic lifestyle.</title>
        <authorList>
            <person name="Chen S."/>
            <person name="Zhang G."/>
            <person name="Shao C."/>
            <person name="Huang Q."/>
            <person name="Liu G."/>
            <person name="Zhang P."/>
            <person name="Song W."/>
            <person name="An N."/>
            <person name="Chalopin D."/>
            <person name="Volff J.N."/>
            <person name="Hong Y."/>
            <person name="Li Q."/>
            <person name="Sha Z."/>
            <person name="Zhou H."/>
            <person name="Xie M."/>
            <person name="Yu Q."/>
            <person name="Liu Y."/>
            <person name="Xiang H."/>
            <person name="Wang N."/>
            <person name="Wu K."/>
            <person name="Yang C."/>
            <person name="Zhou Q."/>
            <person name="Liao X."/>
            <person name="Yang L."/>
            <person name="Hu Q."/>
            <person name="Zhang J."/>
            <person name="Meng L."/>
            <person name="Jin L."/>
            <person name="Tian Y."/>
            <person name="Lian J."/>
            <person name="Yang J."/>
            <person name="Miao G."/>
            <person name="Liu S."/>
            <person name="Liang Z."/>
            <person name="Yan F."/>
            <person name="Li Y."/>
            <person name="Sun B."/>
            <person name="Zhang H."/>
            <person name="Zhang J."/>
            <person name="Zhu Y."/>
            <person name="Du M."/>
            <person name="Zhao Y."/>
            <person name="Schartl M."/>
            <person name="Tang Q."/>
            <person name="Wang J."/>
        </authorList>
    </citation>
    <scope>NUCLEOTIDE SEQUENCE</scope>
</reference>
<feature type="compositionally biased region" description="Basic and acidic residues" evidence="2">
    <location>
        <begin position="1233"/>
        <end position="1252"/>
    </location>
</feature>
<evidence type="ECO:0000259" key="3">
    <source>
        <dbReference type="PROSITE" id="PS50003"/>
    </source>
</evidence>
<dbReference type="Pfam" id="PF00621">
    <property type="entry name" value="RhoGEF"/>
    <property type="match status" value="1"/>
</dbReference>
<dbReference type="Gene3D" id="2.30.29.30">
    <property type="entry name" value="Pleckstrin-homology domain (PH domain)/Phosphotyrosine-binding domain (PTB)"/>
    <property type="match status" value="1"/>
</dbReference>
<evidence type="ECO:0000313" key="5">
    <source>
        <dbReference type="Ensembl" id="ENSCSEP00000003408.1"/>
    </source>
</evidence>
<dbReference type="CDD" id="cd00160">
    <property type="entry name" value="RhoGEF"/>
    <property type="match status" value="1"/>
</dbReference>
<dbReference type="SUPFAM" id="SSF50729">
    <property type="entry name" value="PH domain-like"/>
    <property type="match status" value="1"/>
</dbReference>
<dbReference type="Ensembl" id="ENSCSET00000003453.1">
    <property type="protein sequence ID" value="ENSCSEP00000003408.1"/>
    <property type="gene ID" value="ENSCSEG00000002232.1"/>
</dbReference>
<feature type="compositionally biased region" description="Polar residues" evidence="2">
    <location>
        <begin position="1277"/>
        <end position="1295"/>
    </location>
</feature>
<feature type="region of interest" description="Disordered" evidence="2">
    <location>
        <begin position="1033"/>
        <end position="1089"/>
    </location>
</feature>
<evidence type="ECO:0000259" key="4">
    <source>
        <dbReference type="PROSITE" id="PS50010"/>
    </source>
</evidence>
<evidence type="ECO:0000256" key="1">
    <source>
        <dbReference type="ARBA" id="ARBA00022553"/>
    </source>
</evidence>
<protein>
    <submittedName>
        <fullName evidence="5">Pleckstrin homology domain-containing family G member 3-like</fullName>
    </submittedName>
</protein>
<dbReference type="SMART" id="SM00233">
    <property type="entry name" value="PH"/>
    <property type="match status" value="1"/>
</dbReference>
<dbReference type="InParanoid" id="A0A3P8UJN4"/>
<organism evidence="5 6">
    <name type="scientific">Cynoglossus semilaevis</name>
    <name type="common">Tongue sole</name>
    <dbReference type="NCBI Taxonomy" id="244447"/>
    <lineage>
        <taxon>Eukaryota</taxon>
        <taxon>Metazoa</taxon>
        <taxon>Chordata</taxon>
        <taxon>Craniata</taxon>
        <taxon>Vertebrata</taxon>
        <taxon>Euteleostomi</taxon>
        <taxon>Actinopterygii</taxon>
        <taxon>Neopterygii</taxon>
        <taxon>Teleostei</taxon>
        <taxon>Neoteleostei</taxon>
        <taxon>Acanthomorphata</taxon>
        <taxon>Carangaria</taxon>
        <taxon>Pleuronectiformes</taxon>
        <taxon>Pleuronectoidei</taxon>
        <taxon>Cynoglossidae</taxon>
        <taxon>Cynoglossinae</taxon>
        <taxon>Cynoglossus</taxon>
    </lineage>
</organism>
<reference evidence="5" key="2">
    <citation type="submission" date="2025-08" db="UniProtKB">
        <authorList>
            <consortium name="Ensembl"/>
        </authorList>
    </citation>
    <scope>IDENTIFICATION</scope>
</reference>
<dbReference type="InterPro" id="IPR011993">
    <property type="entry name" value="PH-like_dom_sf"/>
</dbReference>
<dbReference type="PANTHER" id="PTHR45924:SF4">
    <property type="entry name" value="PLECKSTRIN HOMOLOGY DOMAIN-CONTAINING FAMILY G MEMBER 3"/>
    <property type="match status" value="1"/>
</dbReference>
<dbReference type="Pfam" id="PF22697">
    <property type="entry name" value="SOS1_NGEF_PH"/>
    <property type="match status" value="1"/>
</dbReference>
<dbReference type="InterPro" id="IPR035899">
    <property type="entry name" value="DBL_dom_sf"/>
</dbReference>
<dbReference type="GO" id="GO:2000114">
    <property type="term" value="P:regulation of establishment of cell polarity"/>
    <property type="evidence" value="ECO:0007669"/>
    <property type="project" value="TreeGrafter"/>
</dbReference>
<proteinExistence type="predicted"/>
<dbReference type="FunFam" id="1.20.900.10:FF:000019">
    <property type="entry name" value="Pleckstrin homology domain-containing family G member 1"/>
    <property type="match status" value="1"/>
</dbReference>